<evidence type="ECO:0000256" key="2">
    <source>
        <dbReference type="ARBA" id="ARBA00022630"/>
    </source>
</evidence>
<accession>F5RC12</accession>
<keyword evidence="7" id="KW-1185">Reference proteome</keyword>
<sequence length="445" mass="49295">MTNFDHTVGIIGGGASGIGLAKALSEAGLDYEVLEASSGLGGNWQPSGPASKMYASVHLISSRRNTQFSDLPMPDSYPHYPRHSQMYAYLMSVAERYAVAAHTRFDTRVLRARPDGGGWRCELADGGVRRYAHLIVANGLLRIPLVPKFEGHFDGESVHSGDYRSADQFRGKRVLVVGGGNSGCDIAVDAALNADAAFHSTRRGYHYMPKFVDGRPTQEWLMDIAPKFTDAQAYWDHVSAVFKLAGYDGTDFGLPAPDHRIDAAHPIMNSQVLYHIGHGDLAPRPDIRRIDGRTVEFTDGSREQIDLILWATGFRTDLSFFDPADFDARVDLDRLFLRMVPQRHDNLLFVGYLNTPSGLGNVLNITARFVAACLSARIAGSDNFRRLQQLKQQPERLDLGQGRFMDTDRHRYEVDLWKYIRAVNFVTGKLLDGAAQPAPVEALTA</sequence>
<dbReference type="InterPro" id="IPR050346">
    <property type="entry name" value="FMO-like"/>
</dbReference>
<comment type="similarity">
    <text evidence="1">Belongs to the FMO family.</text>
</comment>
<evidence type="ECO:0000313" key="6">
    <source>
        <dbReference type="EMBL" id="EGK71875.1"/>
    </source>
</evidence>
<dbReference type="GO" id="GO:0050660">
    <property type="term" value="F:flavin adenine dinucleotide binding"/>
    <property type="evidence" value="ECO:0007669"/>
    <property type="project" value="InterPro"/>
</dbReference>
<dbReference type="SUPFAM" id="SSF51905">
    <property type="entry name" value="FAD/NAD(P)-binding domain"/>
    <property type="match status" value="2"/>
</dbReference>
<reference evidence="6 7" key="1">
    <citation type="journal article" date="2011" name="J. Bacteriol.">
        <title>Genome sequence of Methyloversatilis universalis FAM5T, a methylotrophic representative of the order Rhodocyclales.</title>
        <authorList>
            <person name="Kittichotirat W."/>
            <person name="Good N.M."/>
            <person name="Hall R."/>
            <person name="Bringel F."/>
            <person name="Lajus A."/>
            <person name="Medigue C."/>
            <person name="Smalley N.E."/>
            <person name="Beck D."/>
            <person name="Bumgarner R."/>
            <person name="Vuilleumier S."/>
            <person name="Kalyuzhnaya M.G."/>
        </authorList>
    </citation>
    <scope>NUCLEOTIDE SEQUENCE [LARGE SCALE GENOMIC DNA]</scope>
    <source>
        <strain evidence="7">ATCC BAA-1314 / JCM 13912 / FAM5</strain>
    </source>
</reference>
<evidence type="ECO:0000256" key="3">
    <source>
        <dbReference type="ARBA" id="ARBA00022827"/>
    </source>
</evidence>
<dbReference type="STRING" id="1000565.METUNv1_01652"/>
<evidence type="ECO:0000256" key="1">
    <source>
        <dbReference type="ARBA" id="ARBA00009183"/>
    </source>
</evidence>
<dbReference type="OrthoDB" id="9790219at2"/>
<keyword evidence="4" id="KW-0521">NADP</keyword>
<dbReference type="eggNOG" id="COG2072">
    <property type="taxonomic scope" value="Bacteria"/>
</dbReference>
<dbReference type="AlphaFoldDB" id="F5RC12"/>
<proteinExistence type="inferred from homology"/>
<keyword evidence="5" id="KW-0560">Oxidoreductase</keyword>
<dbReference type="InterPro" id="IPR036188">
    <property type="entry name" value="FAD/NAD-bd_sf"/>
</dbReference>
<dbReference type="PANTHER" id="PTHR23023">
    <property type="entry name" value="DIMETHYLANILINE MONOOXYGENASE"/>
    <property type="match status" value="1"/>
</dbReference>
<dbReference type="PRINTS" id="PR00370">
    <property type="entry name" value="FMOXYGENASE"/>
</dbReference>
<dbReference type="GO" id="GO:0050661">
    <property type="term" value="F:NADP binding"/>
    <property type="evidence" value="ECO:0007669"/>
    <property type="project" value="InterPro"/>
</dbReference>
<dbReference type="EMBL" id="AFHG01000044">
    <property type="protein sequence ID" value="EGK71875.1"/>
    <property type="molecule type" value="Genomic_DNA"/>
</dbReference>
<dbReference type="GO" id="GO:0004499">
    <property type="term" value="F:N,N-dimethylaniline monooxygenase activity"/>
    <property type="evidence" value="ECO:0007669"/>
    <property type="project" value="InterPro"/>
</dbReference>
<evidence type="ECO:0000256" key="5">
    <source>
        <dbReference type="ARBA" id="ARBA00023002"/>
    </source>
</evidence>
<evidence type="ECO:0000256" key="4">
    <source>
        <dbReference type="ARBA" id="ARBA00022857"/>
    </source>
</evidence>
<dbReference type="Pfam" id="PF00743">
    <property type="entry name" value="FMO-like"/>
    <property type="match status" value="1"/>
</dbReference>
<dbReference type="PIRSF" id="PIRSF000332">
    <property type="entry name" value="FMO"/>
    <property type="match status" value="1"/>
</dbReference>
<keyword evidence="6" id="KW-0503">Monooxygenase</keyword>
<keyword evidence="2" id="KW-0285">Flavoprotein</keyword>
<dbReference type="InterPro" id="IPR000960">
    <property type="entry name" value="Flavin_mOase"/>
</dbReference>
<dbReference type="Proteomes" id="UP000005019">
    <property type="component" value="Unassembled WGS sequence"/>
</dbReference>
<gene>
    <name evidence="6" type="ORF">METUNv1_01652</name>
</gene>
<dbReference type="InterPro" id="IPR020946">
    <property type="entry name" value="Flavin_mOase-like"/>
</dbReference>
<keyword evidence="3" id="KW-0274">FAD</keyword>
<evidence type="ECO:0000313" key="7">
    <source>
        <dbReference type="Proteomes" id="UP000005019"/>
    </source>
</evidence>
<name>F5RC12_METUF</name>
<comment type="caution">
    <text evidence="6">The sequence shown here is derived from an EMBL/GenBank/DDBJ whole genome shotgun (WGS) entry which is preliminary data.</text>
</comment>
<organism evidence="6 7">
    <name type="scientific">Methyloversatilis universalis (strain ATCC BAA-1314 / DSM 25237 / JCM 13912 / CCUG 52030 / FAM5)</name>
    <dbReference type="NCBI Taxonomy" id="1000565"/>
    <lineage>
        <taxon>Bacteria</taxon>
        <taxon>Pseudomonadati</taxon>
        <taxon>Pseudomonadota</taxon>
        <taxon>Betaproteobacteria</taxon>
        <taxon>Nitrosomonadales</taxon>
        <taxon>Sterolibacteriaceae</taxon>
        <taxon>Methyloversatilis</taxon>
    </lineage>
</organism>
<dbReference type="RefSeq" id="WP_008060646.1">
    <property type="nucleotide sequence ID" value="NZ_AFHG01000044.1"/>
</dbReference>
<protein>
    <submittedName>
        <fullName evidence="6">Flavin-containing monooxygenase</fullName>
    </submittedName>
</protein>
<dbReference type="Gene3D" id="3.50.50.60">
    <property type="entry name" value="FAD/NAD(P)-binding domain"/>
    <property type="match status" value="1"/>
</dbReference>